<organism evidence="1 2">
    <name type="scientific">Streptomyces sp. 900116325</name>
    <dbReference type="NCBI Taxonomy" id="3154295"/>
    <lineage>
        <taxon>Bacteria</taxon>
        <taxon>Bacillati</taxon>
        <taxon>Actinomycetota</taxon>
        <taxon>Actinomycetes</taxon>
        <taxon>Kitasatosporales</taxon>
        <taxon>Streptomycetaceae</taxon>
        <taxon>Streptomyces</taxon>
    </lineage>
</organism>
<gene>
    <name evidence="1" type="ORF">ABZV61_38245</name>
</gene>
<reference evidence="1 2" key="1">
    <citation type="submission" date="2024-06" db="EMBL/GenBank/DDBJ databases">
        <title>The Natural Products Discovery Center: Release of the First 8490 Sequenced Strains for Exploring Actinobacteria Biosynthetic Diversity.</title>
        <authorList>
            <person name="Kalkreuter E."/>
            <person name="Kautsar S.A."/>
            <person name="Yang D."/>
            <person name="Bader C.D."/>
            <person name="Teijaro C.N."/>
            <person name="Fluegel L."/>
            <person name="Davis C.M."/>
            <person name="Simpson J.R."/>
            <person name="Lauterbach L."/>
            <person name="Steele A.D."/>
            <person name="Gui C."/>
            <person name="Meng S."/>
            <person name="Li G."/>
            <person name="Viehrig K."/>
            <person name="Ye F."/>
            <person name="Su P."/>
            <person name="Kiefer A.F."/>
            <person name="Nichols A."/>
            <person name="Cepeda A.J."/>
            <person name="Yan W."/>
            <person name="Fan B."/>
            <person name="Jiang Y."/>
            <person name="Adhikari A."/>
            <person name="Zheng C.-J."/>
            <person name="Schuster L."/>
            <person name="Cowan T.M."/>
            <person name="Smanski M.J."/>
            <person name="Chevrette M.G."/>
            <person name="De Carvalho L.P.S."/>
            <person name="Shen B."/>
        </authorList>
    </citation>
    <scope>NUCLEOTIDE SEQUENCE [LARGE SCALE GENOMIC DNA]</scope>
    <source>
        <strain evidence="1 2">NPDC005137</strain>
    </source>
</reference>
<keyword evidence="2" id="KW-1185">Reference proteome</keyword>
<dbReference type="Proteomes" id="UP001550044">
    <property type="component" value="Unassembled WGS sequence"/>
</dbReference>
<dbReference type="RefSeq" id="WP_356712876.1">
    <property type="nucleotide sequence ID" value="NZ_JBEXIP010000060.1"/>
</dbReference>
<evidence type="ECO:0000313" key="1">
    <source>
        <dbReference type="EMBL" id="MET8438459.1"/>
    </source>
</evidence>
<dbReference type="EMBL" id="JBEXIP010000060">
    <property type="protein sequence ID" value="MET8438459.1"/>
    <property type="molecule type" value="Genomic_DNA"/>
</dbReference>
<evidence type="ECO:0000313" key="2">
    <source>
        <dbReference type="Proteomes" id="UP001550044"/>
    </source>
</evidence>
<proteinExistence type="predicted"/>
<comment type="caution">
    <text evidence="1">The sequence shown here is derived from an EMBL/GenBank/DDBJ whole genome shotgun (WGS) entry which is preliminary data.</text>
</comment>
<sequence>MVSARPFTSGAPREEFFEKMSEMGNATDAEHAEFFDRHDQYFVD</sequence>
<accession>A0ABV2UKT8</accession>
<protein>
    <submittedName>
        <fullName evidence="1">Uncharacterized protein</fullName>
    </submittedName>
</protein>
<name>A0ABV2UKT8_9ACTN</name>